<accession>A0AB40C587</accession>
<evidence type="ECO:0000256" key="1">
    <source>
        <dbReference type="SAM" id="MobiDB-lite"/>
    </source>
</evidence>
<dbReference type="PANTHER" id="PTHR31286">
    <property type="entry name" value="GLYCINE-RICH CELL WALL STRUCTURAL PROTEIN 1.8-LIKE"/>
    <property type="match status" value="1"/>
</dbReference>
<name>A0AB40C587_DIOCR</name>
<dbReference type="RefSeq" id="XP_039134936.1">
    <property type="nucleotide sequence ID" value="XM_039279002.1"/>
</dbReference>
<dbReference type="Pfam" id="PF14111">
    <property type="entry name" value="DUF4283"/>
    <property type="match status" value="1"/>
</dbReference>
<dbReference type="PANTHER" id="PTHR31286:SF180">
    <property type="entry name" value="OS10G0362600 PROTEIN"/>
    <property type="match status" value="1"/>
</dbReference>
<evidence type="ECO:0000313" key="3">
    <source>
        <dbReference type="Proteomes" id="UP001515500"/>
    </source>
</evidence>
<gene>
    <name evidence="4" type="primary">LOC120272238</name>
</gene>
<feature type="region of interest" description="Disordered" evidence="1">
    <location>
        <begin position="1"/>
        <end position="32"/>
    </location>
</feature>
<protein>
    <submittedName>
        <fullName evidence="4">Uncharacterized protein LOC120272238</fullName>
    </submittedName>
</protein>
<evidence type="ECO:0000259" key="2">
    <source>
        <dbReference type="Pfam" id="PF14111"/>
    </source>
</evidence>
<dbReference type="Proteomes" id="UP001515500">
    <property type="component" value="Chromosome 11"/>
</dbReference>
<proteinExistence type="predicted"/>
<keyword evidence="3" id="KW-1185">Reference proteome</keyword>
<dbReference type="InterPro" id="IPR025558">
    <property type="entry name" value="DUF4283"/>
</dbReference>
<dbReference type="GeneID" id="120272238"/>
<organism evidence="3 4">
    <name type="scientific">Dioscorea cayennensis subsp. rotundata</name>
    <name type="common">White Guinea yam</name>
    <name type="synonym">Dioscorea rotundata</name>
    <dbReference type="NCBI Taxonomy" id="55577"/>
    <lineage>
        <taxon>Eukaryota</taxon>
        <taxon>Viridiplantae</taxon>
        <taxon>Streptophyta</taxon>
        <taxon>Embryophyta</taxon>
        <taxon>Tracheophyta</taxon>
        <taxon>Spermatophyta</taxon>
        <taxon>Magnoliopsida</taxon>
        <taxon>Liliopsida</taxon>
        <taxon>Dioscoreales</taxon>
        <taxon>Dioscoreaceae</taxon>
        <taxon>Dioscorea</taxon>
    </lineage>
</organism>
<reference evidence="4" key="1">
    <citation type="submission" date="2025-08" db="UniProtKB">
        <authorList>
            <consortium name="RefSeq"/>
        </authorList>
    </citation>
    <scope>IDENTIFICATION</scope>
</reference>
<sequence length="267" mass="30280">MATAPKPPDPRSSPSKPPNPRPSSTTKPGLSWAKVVGTPSSASFENPPHLQKSHFDRLKNSIKTCISLDREQWNSARNMMHSALYAKFLGKSLPLDQAKLAMANAWKGLGEFSVSDLPNGFYFINCESLDMQAKLLWEGPWTIDGRILQISEWKESFQPAFEKLSTAAVWIQLHHLRIELWLGDILECIASQFGRVLKIDEHTLNLSRSKFARICVEIDLDLPLQKGTWVKYGDNSVFIIALYEKNSGFFVFSLWDGWVMANQLYLH</sequence>
<feature type="domain" description="DUF4283" evidence="2">
    <location>
        <begin position="82"/>
        <end position="159"/>
    </location>
</feature>
<dbReference type="InterPro" id="IPR040256">
    <property type="entry name" value="At4g02000-like"/>
</dbReference>
<dbReference type="AlphaFoldDB" id="A0AB40C587"/>
<feature type="compositionally biased region" description="Pro residues" evidence="1">
    <location>
        <begin position="1"/>
        <end position="21"/>
    </location>
</feature>
<evidence type="ECO:0000313" key="4">
    <source>
        <dbReference type="RefSeq" id="XP_039134936.1"/>
    </source>
</evidence>